<name>A0A9P6QFT9_9FUNG</name>
<dbReference type="SUPFAM" id="SSF103473">
    <property type="entry name" value="MFS general substrate transporter"/>
    <property type="match status" value="1"/>
</dbReference>
<feature type="compositionally biased region" description="Pro residues" evidence="7">
    <location>
        <begin position="52"/>
        <end position="67"/>
    </location>
</feature>
<feature type="domain" description="Major facilitator superfamily (MFS) profile" evidence="9">
    <location>
        <begin position="87"/>
        <end position="564"/>
    </location>
</feature>
<dbReference type="InterPro" id="IPR020846">
    <property type="entry name" value="MFS_dom"/>
</dbReference>
<feature type="transmembrane region" description="Helical" evidence="8">
    <location>
        <begin position="281"/>
        <end position="300"/>
    </location>
</feature>
<feature type="transmembrane region" description="Helical" evidence="8">
    <location>
        <begin position="209"/>
        <end position="228"/>
    </location>
</feature>
<feature type="transmembrane region" description="Helical" evidence="8">
    <location>
        <begin position="348"/>
        <end position="373"/>
    </location>
</feature>
<organism evidence="10 11">
    <name type="scientific">Actinomortierella ambigua</name>
    <dbReference type="NCBI Taxonomy" id="1343610"/>
    <lineage>
        <taxon>Eukaryota</taxon>
        <taxon>Fungi</taxon>
        <taxon>Fungi incertae sedis</taxon>
        <taxon>Mucoromycota</taxon>
        <taxon>Mortierellomycotina</taxon>
        <taxon>Mortierellomycetes</taxon>
        <taxon>Mortierellales</taxon>
        <taxon>Mortierellaceae</taxon>
        <taxon>Actinomortierella</taxon>
    </lineage>
</organism>
<feature type="region of interest" description="Disordered" evidence="7">
    <location>
        <begin position="1"/>
        <end position="74"/>
    </location>
</feature>
<keyword evidence="6 8" id="KW-0472">Membrane</keyword>
<gene>
    <name evidence="10" type="ORF">DFQ27_009926</name>
</gene>
<evidence type="ECO:0000256" key="3">
    <source>
        <dbReference type="ARBA" id="ARBA00022448"/>
    </source>
</evidence>
<feature type="transmembrane region" description="Helical" evidence="8">
    <location>
        <begin position="184"/>
        <end position="202"/>
    </location>
</feature>
<dbReference type="PANTHER" id="PTHR23501:SF191">
    <property type="entry name" value="VACUOLAR BASIC AMINO ACID TRANSPORTER 4"/>
    <property type="match status" value="1"/>
</dbReference>
<keyword evidence="5 8" id="KW-1133">Transmembrane helix</keyword>
<feature type="region of interest" description="Disordered" evidence="7">
    <location>
        <begin position="568"/>
        <end position="589"/>
    </location>
</feature>
<feature type="transmembrane region" description="Helical" evidence="8">
    <location>
        <begin position="306"/>
        <end position="327"/>
    </location>
</feature>
<accession>A0A9P6QFT9</accession>
<evidence type="ECO:0000256" key="1">
    <source>
        <dbReference type="ARBA" id="ARBA00004127"/>
    </source>
</evidence>
<feature type="transmembrane region" description="Helical" evidence="8">
    <location>
        <begin position="530"/>
        <end position="559"/>
    </location>
</feature>
<proteinExistence type="inferred from homology"/>
<dbReference type="InterPro" id="IPR036259">
    <property type="entry name" value="MFS_trans_sf"/>
</dbReference>
<keyword evidence="4 8" id="KW-0812">Transmembrane</keyword>
<dbReference type="PRINTS" id="PR01036">
    <property type="entry name" value="TCRTETB"/>
</dbReference>
<dbReference type="EMBL" id="JAAAJB010000098">
    <property type="protein sequence ID" value="KAG0266213.1"/>
    <property type="molecule type" value="Genomic_DNA"/>
</dbReference>
<feature type="transmembrane region" description="Helical" evidence="8">
    <location>
        <begin position="122"/>
        <end position="142"/>
    </location>
</feature>
<feature type="transmembrane region" description="Helical" evidence="8">
    <location>
        <begin position="154"/>
        <end position="178"/>
    </location>
</feature>
<feature type="transmembrane region" description="Helical" evidence="8">
    <location>
        <begin position="85"/>
        <end position="110"/>
    </location>
</feature>
<evidence type="ECO:0000256" key="8">
    <source>
        <dbReference type="SAM" id="Phobius"/>
    </source>
</evidence>
<reference evidence="10" key="1">
    <citation type="journal article" date="2020" name="Fungal Divers.">
        <title>Resolving the Mortierellaceae phylogeny through synthesis of multi-gene phylogenetics and phylogenomics.</title>
        <authorList>
            <person name="Vandepol N."/>
            <person name="Liber J."/>
            <person name="Desiro A."/>
            <person name="Na H."/>
            <person name="Kennedy M."/>
            <person name="Barry K."/>
            <person name="Grigoriev I.V."/>
            <person name="Miller A.N."/>
            <person name="O'Donnell K."/>
            <person name="Stajich J.E."/>
            <person name="Bonito G."/>
        </authorList>
    </citation>
    <scope>NUCLEOTIDE SEQUENCE</scope>
    <source>
        <strain evidence="10">BC1065</strain>
    </source>
</reference>
<evidence type="ECO:0000256" key="6">
    <source>
        <dbReference type="ARBA" id="ARBA00023136"/>
    </source>
</evidence>
<dbReference type="OrthoDB" id="10021397at2759"/>
<sequence length="589" mass="62772">MSPNHNDTPVDLEVGQAASSEASLSEKEEYNTHQETMQSNESKTTPILNTPTAPPSAPTHQSPPPVSPEDNPYGPKTPLNAWRKFLVFLGIAGVLFLAAIDQTIVATTLPSTAKQFNNFADISWVGTAYLLTTTTVQPLYGAASNMFGRKRSMLFAAGIFMLGSVLSGAAQSMTMLIISRAIQGLGGSGIIALSMILVADIVPLRERGTYQGLIAFIFAIAAVLGPLLGGVFSDKLTWRWAYFINLPVGALAILLLILFLHMKRPKNVTLSQHMATVDYSGIVLLVVSIVMILLALNWGADAKYPWSSAVILCLLIIGVAVGVVFLVNEWKLAKKPIIPLRLFSNWSLAISYLCVFLQGFIFLGLMFLLPLYFQAVDGASAIESGVNLLPFAVLGSVTAILAGMGMSKFNTYKEFIVAGFALGTISAGLLTTLDEGSSRGKALGILVPQGVSMGLTVNTLLLGVHAQLPDKRDIALATSLWTFLRTLGGTMGIATGSALILSSLSSAGASQYANDINAIHSLPTDERAPVLHAFVVGLSRFCILITIMTGLGLIACLFIKKVPLGNRQRKQNKDGSSQGNEAPFNIIAE</sequence>
<dbReference type="FunFam" id="1.20.1720.10:FF:000013">
    <property type="entry name" value="Related to multidrug resistance proteins"/>
    <property type="match status" value="1"/>
</dbReference>
<dbReference type="GO" id="GO:0022857">
    <property type="term" value="F:transmembrane transporter activity"/>
    <property type="evidence" value="ECO:0007669"/>
    <property type="project" value="InterPro"/>
</dbReference>
<comment type="subcellular location">
    <subcellularLocation>
        <location evidence="1">Endomembrane system</location>
        <topology evidence="1">Multi-pass membrane protein</topology>
    </subcellularLocation>
</comment>
<dbReference type="InterPro" id="IPR011701">
    <property type="entry name" value="MFS"/>
</dbReference>
<dbReference type="GO" id="GO:0012505">
    <property type="term" value="C:endomembrane system"/>
    <property type="evidence" value="ECO:0007669"/>
    <property type="project" value="UniProtKB-SubCell"/>
</dbReference>
<comment type="caution">
    <text evidence="10">The sequence shown here is derived from an EMBL/GenBank/DDBJ whole genome shotgun (WGS) entry which is preliminary data.</text>
</comment>
<feature type="transmembrane region" description="Helical" evidence="8">
    <location>
        <begin position="445"/>
        <end position="468"/>
    </location>
</feature>
<keyword evidence="11" id="KW-1185">Reference proteome</keyword>
<feature type="compositionally biased region" description="Polar residues" evidence="7">
    <location>
        <begin position="33"/>
        <end position="49"/>
    </location>
</feature>
<evidence type="ECO:0000256" key="7">
    <source>
        <dbReference type="SAM" id="MobiDB-lite"/>
    </source>
</evidence>
<dbReference type="Pfam" id="PF07690">
    <property type="entry name" value="MFS_1"/>
    <property type="match status" value="1"/>
</dbReference>
<evidence type="ECO:0000313" key="10">
    <source>
        <dbReference type="EMBL" id="KAG0266213.1"/>
    </source>
</evidence>
<dbReference type="Gene3D" id="1.20.1250.20">
    <property type="entry name" value="MFS general substrate transporter like domains"/>
    <property type="match status" value="1"/>
</dbReference>
<evidence type="ECO:0000313" key="11">
    <source>
        <dbReference type="Proteomes" id="UP000807716"/>
    </source>
</evidence>
<keyword evidence="3" id="KW-0813">Transport</keyword>
<dbReference type="Proteomes" id="UP000807716">
    <property type="component" value="Unassembled WGS sequence"/>
</dbReference>
<feature type="transmembrane region" description="Helical" evidence="8">
    <location>
        <begin position="240"/>
        <end position="260"/>
    </location>
</feature>
<evidence type="ECO:0000256" key="2">
    <source>
        <dbReference type="ARBA" id="ARBA00008335"/>
    </source>
</evidence>
<feature type="transmembrane region" description="Helical" evidence="8">
    <location>
        <begin position="480"/>
        <end position="501"/>
    </location>
</feature>
<evidence type="ECO:0000259" key="9">
    <source>
        <dbReference type="PROSITE" id="PS50850"/>
    </source>
</evidence>
<feature type="transmembrane region" description="Helical" evidence="8">
    <location>
        <begin position="415"/>
        <end position="433"/>
    </location>
</feature>
<evidence type="ECO:0000256" key="5">
    <source>
        <dbReference type="ARBA" id="ARBA00022989"/>
    </source>
</evidence>
<dbReference type="PROSITE" id="PS50850">
    <property type="entry name" value="MFS"/>
    <property type="match status" value="1"/>
</dbReference>
<dbReference type="PANTHER" id="PTHR23501">
    <property type="entry name" value="MAJOR FACILITATOR SUPERFAMILY"/>
    <property type="match status" value="1"/>
</dbReference>
<dbReference type="GO" id="GO:0005886">
    <property type="term" value="C:plasma membrane"/>
    <property type="evidence" value="ECO:0007669"/>
    <property type="project" value="TreeGrafter"/>
</dbReference>
<evidence type="ECO:0000256" key="4">
    <source>
        <dbReference type="ARBA" id="ARBA00022692"/>
    </source>
</evidence>
<dbReference type="CDD" id="cd17502">
    <property type="entry name" value="MFS_Azr1_MDR_like"/>
    <property type="match status" value="1"/>
</dbReference>
<comment type="similarity">
    <text evidence="2">Belongs to the major facilitator superfamily.</text>
</comment>
<protein>
    <recommendedName>
        <fullName evidence="9">Major facilitator superfamily (MFS) profile domain-containing protein</fullName>
    </recommendedName>
</protein>
<dbReference type="Gene3D" id="1.20.1720.10">
    <property type="entry name" value="Multidrug resistance protein D"/>
    <property type="match status" value="1"/>
</dbReference>
<feature type="transmembrane region" description="Helical" evidence="8">
    <location>
        <begin position="385"/>
        <end position="403"/>
    </location>
</feature>
<dbReference type="AlphaFoldDB" id="A0A9P6QFT9"/>